<evidence type="ECO:0000313" key="1">
    <source>
        <dbReference type="EMBL" id="CAG8826866.1"/>
    </source>
</evidence>
<proteinExistence type="predicted"/>
<dbReference type="Proteomes" id="UP000789901">
    <property type="component" value="Unassembled WGS sequence"/>
</dbReference>
<accession>A0ABN7WC81</accession>
<feature type="non-terminal residue" evidence="1">
    <location>
        <position position="1"/>
    </location>
</feature>
<feature type="non-terminal residue" evidence="1">
    <location>
        <position position="451"/>
    </location>
</feature>
<reference evidence="1 2" key="1">
    <citation type="submission" date="2021-06" db="EMBL/GenBank/DDBJ databases">
        <authorList>
            <person name="Kallberg Y."/>
            <person name="Tangrot J."/>
            <person name="Rosling A."/>
        </authorList>
    </citation>
    <scope>NUCLEOTIDE SEQUENCE [LARGE SCALE GENOMIC DNA]</scope>
    <source>
        <strain evidence="1 2">120-4 pot B 10/14</strain>
    </source>
</reference>
<gene>
    <name evidence="1" type="ORF">GMARGA_LOCUS29242</name>
</gene>
<evidence type="ECO:0000313" key="2">
    <source>
        <dbReference type="Proteomes" id="UP000789901"/>
    </source>
</evidence>
<protein>
    <submittedName>
        <fullName evidence="1">33422_t:CDS:1</fullName>
    </submittedName>
</protein>
<name>A0ABN7WC81_GIGMA</name>
<keyword evidence="2" id="KW-1185">Reference proteome</keyword>
<comment type="caution">
    <text evidence="1">The sequence shown here is derived from an EMBL/GenBank/DDBJ whole genome shotgun (WGS) entry which is preliminary data.</text>
</comment>
<sequence length="451" mass="53134">KTTFETWLVCMGGNSKKSIDNNLVNFSKQKKLEAYGGINAILAWSDNKDNQILIDLPNLDGKAYVYVLCECSINLDLERFKNSKARPEKFVLYTTKKFLLLGNEKETENKLIDLYRTKILQSLGNNEVFWTKADGDKFILLKNTYFFEEKNHLIANILSKYSIPTVKMDKNKLSYLSEKIKGKKSIKYQFIKFSEILRKNSNILSDIEQDQNDFANIIKLLEFILQNKDDDLYLNLKELQLVPLKNHSCSTFGECDYFIANKKCQELFPISGPSYFVYNSDELIKIFNTDIFDVQTDYYNVFISLGVEKIKAYDFVKKYYSHKYLNVNYNKFSKDKQKQLYKIDFISYKNSKKYLPSPYNKTSITTLGYESFNLLYFTKYQDICWTQTKFIYSVDVELLFNLCSDLKIVINYWIKLSTKVFPHKTSDKDKIREFKLKDIKLFLNSDNPFDL</sequence>
<organism evidence="1 2">
    <name type="scientific">Gigaspora margarita</name>
    <dbReference type="NCBI Taxonomy" id="4874"/>
    <lineage>
        <taxon>Eukaryota</taxon>
        <taxon>Fungi</taxon>
        <taxon>Fungi incertae sedis</taxon>
        <taxon>Mucoromycota</taxon>
        <taxon>Glomeromycotina</taxon>
        <taxon>Glomeromycetes</taxon>
        <taxon>Diversisporales</taxon>
        <taxon>Gigasporaceae</taxon>
        <taxon>Gigaspora</taxon>
    </lineage>
</organism>
<dbReference type="EMBL" id="CAJVQB010038983">
    <property type="protein sequence ID" value="CAG8826866.1"/>
    <property type="molecule type" value="Genomic_DNA"/>
</dbReference>